<dbReference type="GO" id="GO:0003676">
    <property type="term" value="F:nucleic acid binding"/>
    <property type="evidence" value="ECO:0007669"/>
    <property type="project" value="InterPro"/>
</dbReference>
<gene>
    <name evidence="4" type="ORF">GN244_ATG11887</name>
</gene>
<feature type="compositionally biased region" description="Polar residues" evidence="2">
    <location>
        <begin position="145"/>
        <end position="164"/>
    </location>
</feature>
<evidence type="ECO:0000313" key="4">
    <source>
        <dbReference type="EMBL" id="KAF4036071.1"/>
    </source>
</evidence>
<sequence>MIKPTTDVSWDVEVSAKTGRPIRWNGQNFQCFENVMKLAARKKDTDLYKVMTQQVKYETSFTSLQKSAWNGWQLGLQELIFSSNNNVEGYLNYTYRLHSRPRTVGRTLSDAVLSGMLVSSLPFKERFNRLRGYLDTGMDCAENQMNWSFGSGKESPNQSHNGKPQNRGGGGRSKSDSKKPKLEEAQRHHEEYKRLGNCFGCHNPGHAKRDCLSAGHANGGGHWEATALFSITSTLREAGVGHNGYVRNRNRQSEYKNESPPNLFSQSVAREQGFKADYDDDKATYTLTKNITTALQAPVRAKCGL</sequence>
<keyword evidence="1" id="KW-0862">Zinc</keyword>
<feature type="domain" description="CCHC-type" evidence="3">
    <location>
        <begin position="198"/>
        <end position="211"/>
    </location>
</feature>
<dbReference type="GO" id="GO:0008270">
    <property type="term" value="F:zinc ion binding"/>
    <property type="evidence" value="ECO:0007669"/>
    <property type="project" value="UniProtKB-KW"/>
</dbReference>
<evidence type="ECO:0000256" key="1">
    <source>
        <dbReference type="PROSITE-ProRule" id="PRU00047"/>
    </source>
</evidence>
<feature type="compositionally biased region" description="Basic and acidic residues" evidence="2">
    <location>
        <begin position="173"/>
        <end position="188"/>
    </location>
</feature>
<comment type="caution">
    <text evidence="4">The sequence shown here is derived from an EMBL/GenBank/DDBJ whole genome shotgun (WGS) entry which is preliminary data.</text>
</comment>
<keyword evidence="1" id="KW-0863">Zinc-finger</keyword>
<feature type="region of interest" description="Disordered" evidence="2">
    <location>
        <begin position="145"/>
        <end position="188"/>
    </location>
</feature>
<name>A0A833T8Y8_PHYIN</name>
<accession>A0A833T8Y8</accession>
<dbReference type="PROSITE" id="PS50158">
    <property type="entry name" value="ZF_CCHC"/>
    <property type="match status" value="1"/>
</dbReference>
<dbReference type="Proteomes" id="UP000602510">
    <property type="component" value="Unassembled WGS sequence"/>
</dbReference>
<dbReference type="EMBL" id="WSZM01000282">
    <property type="protein sequence ID" value="KAF4036071.1"/>
    <property type="molecule type" value="Genomic_DNA"/>
</dbReference>
<keyword evidence="1" id="KW-0479">Metal-binding</keyword>
<evidence type="ECO:0000259" key="3">
    <source>
        <dbReference type="PROSITE" id="PS50158"/>
    </source>
</evidence>
<protein>
    <recommendedName>
        <fullName evidence="3">CCHC-type domain-containing protein</fullName>
    </recommendedName>
</protein>
<evidence type="ECO:0000256" key="2">
    <source>
        <dbReference type="SAM" id="MobiDB-lite"/>
    </source>
</evidence>
<reference evidence="4" key="1">
    <citation type="submission" date="2020-04" db="EMBL/GenBank/DDBJ databases">
        <title>Hybrid Assembly of Korean Phytophthora infestans isolates.</title>
        <authorList>
            <person name="Prokchorchik M."/>
            <person name="Lee Y."/>
            <person name="Seo J."/>
            <person name="Cho J.-H."/>
            <person name="Park Y.-E."/>
            <person name="Jang D.-C."/>
            <person name="Im J.-S."/>
            <person name="Choi J.-G."/>
            <person name="Park H.-J."/>
            <person name="Lee G.-B."/>
            <person name="Lee Y.-G."/>
            <person name="Hong S.-Y."/>
            <person name="Cho K."/>
            <person name="Sohn K.H."/>
        </authorList>
    </citation>
    <scope>NUCLEOTIDE SEQUENCE</scope>
    <source>
        <strain evidence="4">KR_1_A1</strain>
    </source>
</reference>
<evidence type="ECO:0000313" key="5">
    <source>
        <dbReference type="Proteomes" id="UP000602510"/>
    </source>
</evidence>
<dbReference type="InterPro" id="IPR001878">
    <property type="entry name" value="Znf_CCHC"/>
</dbReference>
<keyword evidence="5" id="KW-1185">Reference proteome</keyword>
<proteinExistence type="predicted"/>
<dbReference type="AlphaFoldDB" id="A0A833T8Y8"/>
<organism evidence="4 5">
    <name type="scientific">Phytophthora infestans</name>
    <name type="common">Potato late blight agent</name>
    <name type="synonym">Botrytis infestans</name>
    <dbReference type="NCBI Taxonomy" id="4787"/>
    <lineage>
        <taxon>Eukaryota</taxon>
        <taxon>Sar</taxon>
        <taxon>Stramenopiles</taxon>
        <taxon>Oomycota</taxon>
        <taxon>Peronosporomycetes</taxon>
        <taxon>Peronosporales</taxon>
        <taxon>Peronosporaceae</taxon>
        <taxon>Phytophthora</taxon>
    </lineage>
</organism>